<evidence type="ECO:0000256" key="11">
    <source>
        <dbReference type="ARBA" id="ARBA00022840"/>
    </source>
</evidence>
<evidence type="ECO:0000256" key="15">
    <source>
        <dbReference type="ARBA" id="ARBA00040883"/>
    </source>
</evidence>
<dbReference type="CDD" id="cd24015">
    <property type="entry name" value="ASKHA_NBD_PanK-III"/>
    <property type="match status" value="1"/>
</dbReference>
<evidence type="ECO:0000256" key="7">
    <source>
        <dbReference type="ARBA" id="ARBA00022490"/>
    </source>
</evidence>
<evidence type="ECO:0000256" key="6">
    <source>
        <dbReference type="ARBA" id="ARBA00012102"/>
    </source>
</evidence>
<comment type="subunit">
    <text evidence="5 16">Homodimer.</text>
</comment>
<keyword evidence="10 16" id="KW-0418">Kinase</keyword>
<evidence type="ECO:0000256" key="5">
    <source>
        <dbReference type="ARBA" id="ARBA00011738"/>
    </source>
</evidence>
<dbReference type="InterPro" id="IPR043129">
    <property type="entry name" value="ATPase_NBD"/>
</dbReference>
<keyword evidence="9 16" id="KW-0547">Nucleotide-binding</keyword>
<reference evidence="17 18" key="1">
    <citation type="submission" date="2024-04" db="EMBL/GenBank/DDBJ databases">
        <authorList>
            <person name="Cremers G."/>
        </authorList>
    </citation>
    <scope>NUCLEOTIDE SEQUENCE [LARGE SCALE GENOMIC DNA]</scope>
    <source>
        <strain evidence="17">MeCH1-AG</strain>
    </source>
</reference>
<evidence type="ECO:0000256" key="4">
    <source>
        <dbReference type="ARBA" id="ARBA00005225"/>
    </source>
</evidence>
<sequence length="251" mass="26842">MGRRWLLVDVGNCRVKWGWVENGGPLLAGTPFPSDPARLPDELTRHWAGLERPDAVHVANVGGADRAAVLGAWTRRHWNIAARFVEVQAQALGVVNGYQQPEQLGVDRWVGLIALRRDYALPACLADCGTALTLDVLDHAGRHLGGLIAPGPTSMKRALLRETRGIREFAEALPEFPGRSTAAGVEAGVLWACAGLVEKTVRALGERFGRSPTLVLSGGDGASVGRCLALPHQLAPDLVLRGLRLVAENPS</sequence>
<feature type="binding site" evidence="16">
    <location>
        <position position="98"/>
    </location>
    <ligand>
        <name>substrate</name>
    </ligand>
</feature>
<evidence type="ECO:0000256" key="9">
    <source>
        <dbReference type="ARBA" id="ARBA00022741"/>
    </source>
</evidence>
<keyword evidence="7 16" id="KW-0963">Cytoplasm</keyword>
<evidence type="ECO:0000256" key="16">
    <source>
        <dbReference type="HAMAP-Rule" id="MF_01274"/>
    </source>
</evidence>
<evidence type="ECO:0000256" key="10">
    <source>
        <dbReference type="ARBA" id="ARBA00022777"/>
    </source>
</evidence>
<dbReference type="Pfam" id="PF03309">
    <property type="entry name" value="Pan_kinase"/>
    <property type="match status" value="1"/>
</dbReference>
<keyword evidence="18" id="KW-1185">Reference proteome</keyword>
<comment type="cofactor">
    <cofactor evidence="2">
        <name>K(+)</name>
        <dbReference type="ChEBI" id="CHEBI:29103"/>
    </cofactor>
</comment>
<evidence type="ECO:0000313" key="17">
    <source>
        <dbReference type="EMBL" id="CAL1241256.1"/>
    </source>
</evidence>
<keyword evidence="11 16" id="KW-0067">ATP-binding</keyword>
<comment type="subcellular location">
    <subcellularLocation>
        <location evidence="3 16">Cytoplasm</location>
    </subcellularLocation>
</comment>
<dbReference type="HAMAP" id="MF_01274">
    <property type="entry name" value="Pantothen_kinase_3"/>
    <property type="match status" value="1"/>
</dbReference>
<evidence type="ECO:0000256" key="13">
    <source>
        <dbReference type="ARBA" id="ARBA00022993"/>
    </source>
</evidence>
<comment type="function">
    <text evidence="16">Catalyzes the phosphorylation of pantothenate (Pan), the first step in CoA biosynthesis.</text>
</comment>
<dbReference type="NCBIfam" id="TIGR00671">
    <property type="entry name" value="baf"/>
    <property type="match status" value="1"/>
</dbReference>
<comment type="catalytic activity">
    <reaction evidence="1 16">
        <text>(R)-pantothenate + ATP = (R)-4'-phosphopantothenate + ADP + H(+)</text>
        <dbReference type="Rhea" id="RHEA:16373"/>
        <dbReference type="ChEBI" id="CHEBI:10986"/>
        <dbReference type="ChEBI" id="CHEBI:15378"/>
        <dbReference type="ChEBI" id="CHEBI:29032"/>
        <dbReference type="ChEBI" id="CHEBI:30616"/>
        <dbReference type="ChEBI" id="CHEBI:456216"/>
        <dbReference type="EC" id="2.7.1.33"/>
    </reaction>
</comment>
<keyword evidence="12 16" id="KW-0630">Potassium</keyword>
<feature type="binding site" evidence="16">
    <location>
        <begin position="9"/>
        <end position="16"/>
    </location>
    <ligand>
        <name>ATP</name>
        <dbReference type="ChEBI" id="CHEBI:30616"/>
    </ligand>
</feature>
<protein>
    <recommendedName>
        <fullName evidence="15 16">Type III pantothenate kinase</fullName>
        <ecNumber evidence="6 16">2.7.1.33</ecNumber>
    </recommendedName>
    <alternativeName>
        <fullName evidence="16">PanK-III</fullName>
    </alternativeName>
    <alternativeName>
        <fullName evidence="16">Pantothenic acid kinase</fullName>
    </alternativeName>
</protein>
<accession>A0ABP1CAX1</accession>
<proteinExistence type="inferred from homology"/>
<name>A0ABP1CAX1_9GAMM</name>
<dbReference type="GO" id="GO:0004594">
    <property type="term" value="F:pantothenate kinase activity"/>
    <property type="evidence" value="ECO:0007669"/>
    <property type="project" value="UniProtKB-EC"/>
</dbReference>
<dbReference type="PANTHER" id="PTHR34265">
    <property type="entry name" value="TYPE III PANTOTHENATE KINASE"/>
    <property type="match status" value="1"/>
</dbReference>
<evidence type="ECO:0000256" key="12">
    <source>
        <dbReference type="ARBA" id="ARBA00022958"/>
    </source>
</evidence>
<dbReference type="RefSeq" id="WP_348757786.1">
    <property type="nucleotide sequence ID" value="NZ_OZ026884.1"/>
</dbReference>
<dbReference type="Gene3D" id="3.30.420.40">
    <property type="match status" value="2"/>
</dbReference>
<comment type="pathway">
    <text evidence="4 16">Cofactor biosynthesis; coenzyme A biosynthesis; CoA from (R)-pantothenate: step 1/5.</text>
</comment>
<evidence type="ECO:0000256" key="14">
    <source>
        <dbReference type="ARBA" id="ARBA00038036"/>
    </source>
</evidence>
<keyword evidence="8 16" id="KW-0808">Transferase</keyword>
<evidence type="ECO:0000256" key="8">
    <source>
        <dbReference type="ARBA" id="ARBA00022679"/>
    </source>
</evidence>
<dbReference type="InterPro" id="IPR004619">
    <property type="entry name" value="Type_III_PanK"/>
</dbReference>
<dbReference type="EMBL" id="OZ026884">
    <property type="protein sequence ID" value="CAL1241256.1"/>
    <property type="molecule type" value="Genomic_DNA"/>
</dbReference>
<dbReference type="PANTHER" id="PTHR34265:SF1">
    <property type="entry name" value="TYPE III PANTOTHENATE KINASE"/>
    <property type="match status" value="1"/>
</dbReference>
<keyword evidence="16" id="KW-0479">Metal-binding</keyword>
<dbReference type="SUPFAM" id="SSF53067">
    <property type="entry name" value="Actin-like ATPase domain"/>
    <property type="match status" value="2"/>
</dbReference>
<feature type="active site" description="Proton acceptor" evidence="16">
    <location>
        <position position="107"/>
    </location>
</feature>
<dbReference type="EC" id="2.7.1.33" evidence="6 16"/>
<evidence type="ECO:0000256" key="1">
    <source>
        <dbReference type="ARBA" id="ARBA00001206"/>
    </source>
</evidence>
<feature type="binding site" evidence="16">
    <location>
        <position position="127"/>
    </location>
    <ligand>
        <name>K(+)</name>
        <dbReference type="ChEBI" id="CHEBI:29103"/>
    </ligand>
</feature>
<evidence type="ECO:0000256" key="3">
    <source>
        <dbReference type="ARBA" id="ARBA00004496"/>
    </source>
</evidence>
<evidence type="ECO:0000256" key="2">
    <source>
        <dbReference type="ARBA" id="ARBA00001958"/>
    </source>
</evidence>
<feature type="binding site" evidence="16">
    <location>
        <begin position="105"/>
        <end position="108"/>
    </location>
    <ligand>
        <name>substrate</name>
    </ligand>
</feature>
<dbReference type="Proteomes" id="UP001497493">
    <property type="component" value="Chromosome"/>
</dbReference>
<evidence type="ECO:0000313" key="18">
    <source>
        <dbReference type="Proteomes" id="UP001497493"/>
    </source>
</evidence>
<feature type="binding site" evidence="16">
    <location>
        <position position="181"/>
    </location>
    <ligand>
        <name>substrate</name>
    </ligand>
</feature>
<feature type="binding site" evidence="16">
    <location>
        <position position="130"/>
    </location>
    <ligand>
        <name>ATP</name>
        <dbReference type="ChEBI" id="CHEBI:30616"/>
    </ligand>
</feature>
<gene>
    <name evidence="16 17" type="primary">coaX</name>
    <name evidence="17" type="ORF">MECH1_V1_2480</name>
</gene>
<comment type="similarity">
    <text evidence="14 16">Belongs to the type III pantothenate kinase family.</text>
</comment>
<keyword evidence="13 16" id="KW-0173">Coenzyme A biosynthesis</keyword>
<organism evidence="17 18">
    <name type="scientific">Candidatus Methylocalor cossyra</name>
    <dbReference type="NCBI Taxonomy" id="3108543"/>
    <lineage>
        <taxon>Bacteria</taxon>
        <taxon>Pseudomonadati</taxon>
        <taxon>Pseudomonadota</taxon>
        <taxon>Gammaproteobacteria</taxon>
        <taxon>Methylococcales</taxon>
        <taxon>Methylococcaceae</taxon>
        <taxon>Candidatus Methylocalor</taxon>
    </lineage>
</organism>
<comment type="cofactor">
    <cofactor evidence="16">
        <name>NH4(+)</name>
        <dbReference type="ChEBI" id="CHEBI:28938"/>
    </cofactor>
    <cofactor evidence="16">
        <name>K(+)</name>
        <dbReference type="ChEBI" id="CHEBI:29103"/>
    </cofactor>
    <text evidence="16">A monovalent cation. Ammonium or potassium.</text>
</comment>